<gene>
    <name evidence="1" type="ORF">QFZ56_006205</name>
</gene>
<dbReference type="GO" id="GO:0004386">
    <property type="term" value="F:helicase activity"/>
    <property type="evidence" value="ECO:0007669"/>
    <property type="project" value="UniProtKB-KW"/>
</dbReference>
<reference evidence="1 2" key="1">
    <citation type="submission" date="2023-07" db="EMBL/GenBank/DDBJ databases">
        <title>Comparative genomics of wheat-associated soil bacteria to identify genetic determinants of phenazine resistance.</title>
        <authorList>
            <person name="Mouncey N."/>
        </authorList>
    </citation>
    <scope>NUCLEOTIDE SEQUENCE [LARGE SCALE GENOMIC DNA]</scope>
    <source>
        <strain evidence="1 2">W4I19-2</strain>
    </source>
</reference>
<keyword evidence="2" id="KW-1185">Reference proteome</keyword>
<name>A0ABU0Q9B0_STRAH</name>
<proteinExistence type="predicted"/>
<keyword evidence="1" id="KW-0547">Nucleotide-binding</keyword>
<evidence type="ECO:0000313" key="2">
    <source>
        <dbReference type="Proteomes" id="UP001243364"/>
    </source>
</evidence>
<dbReference type="Proteomes" id="UP001243364">
    <property type="component" value="Unassembled WGS sequence"/>
</dbReference>
<keyword evidence="1" id="KW-0067">ATP-binding</keyword>
<organism evidence="1 2">
    <name type="scientific">Streptomyces achromogenes</name>
    <dbReference type="NCBI Taxonomy" id="67255"/>
    <lineage>
        <taxon>Bacteria</taxon>
        <taxon>Bacillati</taxon>
        <taxon>Actinomycetota</taxon>
        <taxon>Actinomycetes</taxon>
        <taxon>Kitasatosporales</taxon>
        <taxon>Streptomycetaceae</taxon>
        <taxon>Streptomyces</taxon>
    </lineage>
</organism>
<evidence type="ECO:0000313" key="1">
    <source>
        <dbReference type="EMBL" id="MDQ0687242.1"/>
    </source>
</evidence>
<dbReference type="EMBL" id="JAUSYA010000001">
    <property type="protein sequence ID" value="MDQ0687242.1"/>
    <property type="molecule type" value="Genomic_DNA"/>
</dbReference>
<accession>A0ABU0Q9B0</accession>
<keyword evidence="1" id="KW-0378">Hydrolase</keyword>
<sequence>MNLHQTKGREADTTILFLGSNEFQGSEGEPYPTGSELLYVVLTRARNGHTALFPTWSTVSGNHLSRLCD</sequence>
<protein>
    <submittedName>
        <fullName evidence="1">Superfamily I DNA/RNA helicase</fullName>
    </submittedName>
</protein>
<keyword evidence="1" id="KW-0347">Helicase</keyword>
<comment type="caution">
    <text evidence="1">The sequence shown here is derived from an EMBL/GenBank/DDBJ whole genome shotgun (WGS) entry which is preliminary data.</text>
</comment>
<dbReference type="RefSeq" id="WP_061334539.1">
    <property type="nucleotide sequence ID" value="NZ_JAUSYA010000001.1"/>
</dbReference>